<sequence length="349" mass="39306">MSQDSLPAPPSLNPASRKLFPVTDDNRHREQAALSSNAPFSVQSSRAILQDMIDAGDSCDNTQIIRIQHFQREVAPLHEFLVIDYEVKTDGGPRVANYLVIERWGSDILPEDPSKKKVDILEFETDLAAQCGTARATIQLSLELSGKLTTSLASDRILVSYRRTDIDIDKMEPGKRTLIATLTPLPENAISVARLLCVASFVSNHSPVYDLFDKSCFYYSRAIFNIARALMKCDNEKALFVTQGFEFFRIDALRWTATLFKGEMAKQVELDFGPAAVLEKCDTAWEEFSASVTKQNQTLRQPLENAEQGRREAEQGRREAEQRRRDAERRMAEAELEIVRLKALLAASM</sequence>
<feature type="compositionally biased region" description="Basic and acidic residues" evidence="1">
    <location>
        <begin position="307"/>
        <end position="327"/>
    </location>
</feature>
<proteinExistence type="predicted"/>
<evidence type="ECO:0000256" key="1">
    <source>
        <dbReference type="SAM" id="MobiDB-lite"/>
    </source>
</evidence>
<dbReference type="EMBL" id="JARIHO010000009">
    <property type="protein sequence ID" value="KAJ7355803.1"/>
    <property type="molecule type" value="Genomic_DNA"/>
</dbReference>
<reference evidence="2" key="1">
    <citation type="submission" date="2023-03" db="EMBL/GenBank/DDBJ databases">
        <title>Massive genome expansion in bonnet fungi (Mycena s.s.) driven by repeated elements and novel gene families across ecological guilds.</title>
        <authorList>
            <consortium name="Lawrence Berkeley National Laboratory"/>
            <person name="Harder C.B."/>
            <person name="Miyauchi S."/>
            <person name="Viragh M."/>
            <person name="Kuo A."/>
            <person name="Thoen E."/>
            <person name="Andreopoulos B."/>
            <person name="Lu D."/>
            <person name="Skrede I."/>
            <person name="Drula E."/>
            <person name="Henrissat B."/>
            <person name="Morin E."/>
            <person name="Kohler A."/>
            <person name="Barry K."/>
            <person name="LaButti K."/>
            <person name="Morin E."/>
            <person name="Salamov A."/>
            <person name="Lipzen A."/>
            <person name="Mereny Z."/>
            <person name="Hegedus B."/>
            <person name="Baldrian P."/>
            <person name="Stursova M."/>
            <person name="Weitz H."/>
            <person name="Taylor A."/>
            <person name="Grigoriev I.V."/>
            <person name="Nagy L.G."/>
            <person name="Martin F."/>
            <person name="Kauserud H."/>
        </authorList>
    </citation>
    <scope>NUCLEOTIDE SEQUENCE</scope>
    <source>
        <strain evidence="2">CBHHK002</strain>
    </source>
</reference>
<organism evidence="2 3">
    <name type="scientific">Mycena albidolilacea</name>
    <dbReference type="NCBI Taxonomy" id="1033008"/>
    <lineage>
        <taxon>Eukaryota</taxon>
        <taxon>Fungi</taxon>
        <taxon>Dikarya</taxon>
        <taxon>Basidiomycota</taxon>
        <taxon>Agaricomycotina</taxon>
        <taxon>Agaricomycetes</taxon>
        <taxon>Agaricomycetidae</taxon>
        <taxon>Agaricales</taxon>
        <taxon>Marasmiineae</taxon>
        <taxon>Mycenaceae</taxon>
        <taxon>Mycena</taxon>
    </lineage>
</organism>
<feature type="region of interest" description="Disordered" evidence="1">
    <location>
        <begin position="1"/>
        <end position="20"/>
    </location>
</feature>
<dbReference type="Proteomes" id="UP001218218">
    <property type="component" value="Unassembled WGS sequence"/>
</dbReference>
<feature type="region of interest" description="Disordered" evidence="1">
    <location>
        <begin position="302"/>
        <end position="327"/>
    </location>
</feature>
<evidence type="ECO:0000313" key="3">
    <source>
        <dbReference type="Proteomes" id="UP001218218"/>
    </source>
</evidence>
<keyword evidence="3" id="KW-1185">Reference proteome</keyword>
<protein>
    <submittedName>
        <fullName evidence="2">Uncharacterized protein</fullName>
    </submittedName>
</protein>
<dbReference type="AlphaFoldDB" id="A0AAD7EYE0"/>
<comment type="caution">
    <text evidence="2">The sequence shown here is derived from an EMBL/GenBank/DDBJ whole genome shotgun (WGS) entry which is preliminary data.</text>
</comment>
<gene>
    <name evidence="2" type="ORF">DFH08DRAFT_853618</name>
</gene>
<name>A0AAD7EYE0_9AGAR</name>
<accession>A0AAD7EYE0</accession>
<evidence type="ECO:0000313" key="2">
    <source>
        <dbReference type="EMBL" id="KAJ7355803.1"/>
    </source>
</evidence>